<protein>
    <recommendedName>
        <fullName evidence="4">Gamma-glutamyltranspeptidase 1</fullName>
    </recommendedName>
</protein>
<feature type="binding site" evidence="1">
    <location>
        <position position="189"/>
    </location>
    <ligand>
        <name>L-glutamate</name>
        <dbReference type="ChEBI" id="CHEBI:29985"/>
    </ligand>
</feature>
<evidence type="ECO:0000256" key="1">
    <source>
        <dbReference type="PIRSR" id="PIRSR600101-2"/>
    </source>
</evidence>
<dbReference type="GO" id="GO:0006751">
    <property type="term" value="P:glutathione catabolic process"/>
    <property type="evidence" value="ECO:0007669"/>
    <property type="project" value="InterPro"/>
</dbReference>
<dbReference type="FunFam" id="1.10.246.130:FF:000001">
    <property type="entry name" value="Gamma-glutamyltransferase 5 isoform 1"/>
    <property type="match status" value="1"/>
</dbReference>
<dbReference type="Pfam" id="PF01019">
    <property type="entry name" value="G_glu_transpept"/>
    <property type="match status" value="2"/>
</dbReference>
<dbReference type="SUPFAM" id="SSF56235">
    <property type="entry name" value="N-terminal nucleophile aminohydrolases (Ntn hydrolases)"/>
    <property type="match status" value="1"/>
</dbReference>
<dbReference type="GO" id="GO:0036374">
    <property type="term" value="F:glutathione hydrolase activity"/>
    <property type="evidence" value="ECO:0007669"/>
    <property type="project" value="InterPro"/>
</dbReference>
<name>A0A8W8MPF1_MAGGI</name>
<evidence type="ECO:0000313" key="2">
    <source>
        <dbReference type="EnsemblMetazoa" id="G34387.1:cds"/>
    </source>
</evidence>
<dbReference type="InterPro" id="IPR029055">
    <property type="entry name" value="Ntn_hydrolases_N"/>
</dbReference>
<dbReference type="PANTHER" id="PTHR11686:SF9">
    <property type="entry name" value="RE13973P"/>
    <property type="match status" value="1"/>
</dbReference>
<dbReference type="AlphaFoldDB" id="A0A8W8MPF1"/>
<keyword evidence="3" id="KW-1185">Reference proteome</keyword>
<dbReference type="PRINTS" id="PR01210">
    <property type="entry name" value="GGTRANSPTASE"/>
</dbReference>
<evidence type="ECO:0008006" key="4">
    <source>
        <dbReference type="Google" id="ProtNLM"/>
    </source>
</evidence>
<dbReference type="Gene3D" id="1.10.246.130">
    <property type="match status" value="1"/>
</dbReference>
<feature type="binding site" evidence="1">
    <location>
        <position position="138"/>
    </location>
    <ligand>
        <name>L-glutamate</name>
        <dbReference type="ChEBI" id="CHEBI:29985"/>
    </ligand>
</feature>
<dbReference type="PANTHER" id="PTHR11686">
    <property type="entry name" value="GAMMA GLUTAMYL TRANSPEPTIDASE"/>
    <property type="match status" value="1"/>
</dbReference>
<dbReference type="InterPro" id="IPR043138">
    <property type="entry name" value="GGT_lsub"/>
</dbReference>
<sequence length="261" mass="29370">MFGFKLYVIITAGGGFNNFRCMKGGIITKKDLENYVAVIKEPLVIKLGNNSTIFTPPPPSSGAVYAMILNIAEKYRFTPDSVPTTEKSTLTWHRIVEAMKFAYAKRSSLGDPDMESQSFKNHIHEVELLYVVVENMDDFSTPNTTNHFGVPASAANFIKPRKRPLSPMCPSIVADSDGHVKLVVGASGGTEITTATALVSIEILWFKFGIKKPLTTNGFIICCCQSTLQWRMDLILYVFLLHRFKIEIFQLYFSWLDHWDI</sequence>
<dbReference type="EnsemblMetazoa" id="G34387.1">
    <property type="protein sequence ID" value="G34387.1:cds"/>
    <property type="gene ID" value="G34387"/>
</dbReference>
<proteinExistence type="predicted"/>
<dbReference type="InterPro" id="IPR000101">
    <property type="entry name" value="GGT_peptidase"/>
</dbReference>
<dbReference type="Proteomes" id="UP000005408">
    <property type="component" value="Unassembled WGS sequence"/>
</dbReference>
<dbReference type="GO" id="GO:0005886">
    <property type="term" value="C:plasma membrane"/>
    <property type="evidence" value="ECO:0007669"/>
    <property type="project" value="TreeGrafter"/>
</dbReference>
<accession>A0A8W8MPF1</accession>
<reference evidence="2" key="1">
    <citation type="submission" date="2022-08" db="UniProtKB">
        <authorList>
            <consortium name="EnsemblMetazoa"/>
        </authorList>
    </citation>
    <scope>IDENTIFICATION</scope>
    <source>
        <strain evidence="2">05x7-T-G4-1.051#20</strain>
    </source>
</reference>
<evidence type="ECO:0000313" key="3">
    <source>
        <dbReference type="Proteomes" id="UP000005408"/>
    </source>
</evidence>
<organism evidence="2 3">
    <name type="scientific">Magallana gigas</name>
    <name type="common">Pacific oyster</name>
    <name type="synonym">Crassostrea gigas</name>
    <dbReference type="NCBI Taxonomy" id="29159"/>
    <lineage>
        <taxon>Eukaryota</taxon>
        <taxon>Metazoa</taxon>
        <taxon>Spiralia</taxon>
        <taxon>Lophotrochozoa</taxon>
        <taxon>Mollusca</taxon>
        <taxon>Bivalvia</taxon>
        <taxon>Autobranchia</taxon>
        <taxon>Pteriomorphia</taxon>
        <taxon>Ostreida</taxon>
        <taxon>Ostreoidea</taxon>
        <taxon>Ostreidae</taxon>
        <taxon>Magallana</taxon>
    </lineage>
</organism>